<dbReference type="InterPro" id="IPR050786">
    <property type="entry name" value="EFG1_rRNA-proc"/>
</dbReference>
<evidence type="ECO:0000313" key="11">
    <source>
        <dbReference type="EMBL" id="KAH9839666.1"/>
    </source>
</evidence>
<evidence type="ECO:0000256" key="8">
    <source>
        <dbReference type="ARBA" id="ARBA00023242"/>
    </source>
</evidence>
<organism evidence="11 12">
    <name type="scientific">Teratosphaeria destructans</name>
    <dbReference type="NCBI Taxonomy" id="418781"/>
    <lineage>
        <taxon>Eukaryota</taxon>
        <taxon>Fungi</taxon>
        <taxon>Dikarya</taxon>
        <taxon>Ascomycota</taxon>
        <taxon>Pezizomycotina</taxon>
        <taxon>Dothideomycetes</taxon>
        <taxon>Dothideomycetidae</taxon>
        <taxon>Mycosphaerellales</taxon>
        <taxon>Teratosphaeriaceae</taxon>
        <taxon>Teratosphaeria</taxon>
    </lineage>
</organism>
<dbReference type="InterPro" id="IPR019310">
    <property type="entry name" value="Efg1"/>
</dbReference>
<keyword evidence="6" id="KW-0698">rRNA processing</keyword>
<feature type="compositionally biased region" description="Low complexity" evidence="10">
    <location>
        <begin position="246"/>
        <end position="256"/>
    </location>
</feature>
<evidence type="ECO:0000256" key="1">
    <source>
        <dbReference type="ARBA" id="ARBA00002773"/>
    </source>
</evidence>
<evidence type="ECO:0000256" key="10">
    <source>
        <dbReference type="SAM" id="MobiDB-lite"/>
    </source>
</evidence>
<reference evidence="11 12" key="2">
    <citation type="journal article" date="2021" name="Curr. Genet.">
        <title>Genetic response to nitrogen starvation in the aggressive Eucalyptus foliar pathogen Teratosphaeria destructans.</title>
        <authorList>
            <person name="Havenga M."/>
            <person name="Wingfield B.D."/>
            <person name="Wingfield M.J."/>
            <person name="Dreyer L.L."/>
            <person name="Roets F."/>
            <person name="Aylward J."/>
        </authorList>
    </citation>
    <scope>NUCLEOTIDE SEQUENCE [LARGE SCALE GENOMIC DNA]</scope>
    <source>
        <strain evidence="11">CMW44962</strain>
    </source>
</reference>
<evidence type="ECO:0000313" key="12">
    <source>
        <dbReference type="Proteomes" id="UP001138500"/>
    </source>
</evidence>
<dbReference type="AlphaFoldDB" id="A0A9W7SY22"/>
<evidence type="ECO:0000256" key="9">
    <source>
        <dbReference type="SAM" id="Coils"/>
    </source>
</evidence>
<sequence length="580" mass="64990">MPPKTSRNRKDFTDNGKGQRLPDDLNNSLWTNELLRDLCAYWELELGGNKAALLTRLRAHASDVEGHVIIPGRDGPEVGGSAAHATRRSKKQATKLKQSSEDVDGDKSFEADEAASRKSTKRKDLLLTLCCRLDQPADGRRKPPKGGFMTPAGQRKSSQEAAPPTPVPTRAPTRKQKGLANTYKEEVQGIHRAMREGKGKKVRETAFGEPYDLLGRAVDALDEVANADSRQGFLDVEAEEDEAQEVSRSSASSSESNGRKRRSESLRGDGDSEGHQDSSKHKNRRWNASHSVEEEEKETKNLNMATKRAFVHPSRLEQVPTEPKRKRQKPNHLSGSKSFKKAHTVNDLKSTIRSLRRLLEHNEDLPADIRIEKERALQSAQHELEREQSAKERSDMIARFHKIRFFDRRKAERNLKKANKLLSACEDDAVVEDLKQRAKDAEVDVNYAMYYPLDKAYVSLYPSKRKKEGETDDAAAEEDEAQKGEVGRKGDQGMWKTVRQCMADGTLDDLRNGKLTAVKEQSKETAAPEVTLVVKKKQQSKKEQALPGDVHGNRRERRIAAAAAKAKAESDNESEGGFFE</sequence>
<feature type="compositionally biased region" description="Basic and acidic residues" evidence="10">
    <location>
        <begin position="263"/>
        <end position="280"/>
    </location>
</feature>
<accession>A0A9W7SY22</accession>
<comment type="function">
    <text evidence="1">Involved in rRNA processing.</text>
</comment>
<feature type="region of interest" description="Disordered" evidence="10">
    <location>
        <begin position="1"/>
        <end position="21"/>
    </location>
</feature>
<dbReference type="PANTHER" id="PTHR33911">
    <property type="entry name" value="RRNA-PROCESSING PROTEIN EFG1"/>
    <property type="match status" value="1"/>
</dbReference>
<dbReference type="GO" id="GO:0030688">
    <property type="term" value="C:preribosome, small subunit precursor"/>
    <property type="evidence" value="ECO:0007669"/>
    <property type="project" value="TreeGrafter"/>
</dbReference>
<comment type="subcellular location">
    <subcellularLocation>
        <location evidence="2">Nucleus</location>
        <location evidence="2">Nucleolus</location>
    </subcellularLocation>
</comment>
<dbReference type="Pfam" id="PF10153">
    <property type="entry name" value="Efg1"/>
    <property type="match status" value="1"/>
</dbReference>
<feature type="region of interest" description="Disordered" evidence="10">
    <location>
        <begin position="236"/>
        <end position="343"/>
    </location>
</feature>
<feature type="compositionally biased region" description="Acidic residues" evidence="10">
    <location>
        <begin position="470"/>
        <end position="480"/>
    </location>
</feature>
<dbReference type="PANTHER" id="PTHR33911:SF1">
    <property type="entry name" value="RRNA-PROCESSING PROTEIN EFG1"/>
    <property type="match status" value="1"/>
</dbReference>
<reference evidence="11 12" key="1">
    <citation type="journal article" date="2018" name="IMA Fungus">
        <title>IMA Genome-F 10: Nine draft genome sequences of Claviceps purpurea s.lat., including C. arundinis, C. humidiphila, and C. cf. spartinae, pseudomolecules for the pitch canker pathogen Fusarium circinatum, draft genome of Davidsoniella eucalypti, Grosmannia galeiformis, Quambalaria eucalypti, and Teratosphaeria destructans.</title>
        <authorList>
            <person name="Wingfield B.D."/>
            <person name="Liu M."/>
            <person name="Nguyen H.D."/>
            <person name="Lane F.A."/>
            <person name="Morgan S.W."/>
            <person name="De Vos L."/>
            <person name="Wilken P.M."/>
            <person name="Duong T.A."/>
            <person name="Aylward J."/>
            <person name="Coetzee M.P."/>
            <person name="Dadej K."/>
            <person name="De Beer Z.W."/>
            <person name="Findlay W."/>
            <person name="Havenga M."/>
            <person name="Kolarik M."/>
            <person name="Menzies J.G."/>
            <person name="Naidoo K."/>
            <person name="Pochopski O."/>
            <person name="Shoukouhi P."/>
            <person name="Santana Q.C."/>
            <person name="Seifert K.A."/>
            <person name="Soal N."/>
            <person name="Steenkamp E.T."/>
            <person name="Tatham C.T."/>
            <person name="van der Nest M.A."/>
            <person name="Wingfield M.J."/>
        </authorList>
    </citation>
    <scope>NUCLEOTIDE SEQUENCE [LARGE SCALE GENOMIC DNA]</scope>
    <source>
        <strain evidence="11">CMW44962</strain>
    </source>
</reference>
<keyword evidence="8" id="KW-0539">Nucleus</keyword>
<evidence type="ECO:0000256" key="3">
    <source>
        <dbReference type="ARBA" id="ARBA00006916"/>
    </source>
</evidence>
<proteinExistence type="inferred from homology"/>
<comment type="similarity">
    <text evidence="3">Belongs to the EFG1 family.</text>
</comment>
<dbReference type="Proteomes" id="UP001138500">
    <property type="component" value="Unassembled WGS sequence"/>
</dbReference>
<protein>
    <recommendedName>
        <fullName evidence="4">rRNA-processing protein EFG1</fullName>
    </recommendedName>
    <alternativeName>
        <fullName evidence="5">rRNA-processing protein efg1</fullName>
    </alternativeName>
</protein>
<feature type="coiled-coil region" evidence="9">
    <location>
        <begin position="370"/>
        <end position="428"/>
    </location>
</feature>
<feature type="region of interest" description="Disordered" evidence="10">
    <location>
        <begin position="68"/>
        <end position="117"/>
    </location>
</feature>
<feature type="compositionally biased region" description="Basic and acidic residues" evidence="10">
    <location>
        <begin position="105"/>
        <end position="116"/>
    </location>
</feature>
<feature type="region of interest" description="Disordered" evidence="10">
    <location>
        <begin position="519"/>
        <end position="580"/>
    </location>
</feature>
<keyword evidence="12" id="KW-1185">Reference proteome</keyword>
<feature type="compositionally biased region" description="Basic residues" evidence="10">
    <location>
        <begin position="85"/>
        <end position="94"/>
    </location>
</feature>
<feature type="region of interest" description="Disordered" evidence="10">
    <location>
        <begin position="135"/>
        <end position="205"/>
    </location>
</feature>
<evidence type="ECO:0000256" key="5">
    <source>
        <dbReference type="ARBA" id="ARBA00019827"/>
    </source>
</evidence>
<dbReference type="GO" id="GO:0000462">
    <property type="term" value="P:maturation of SSU-rRNA from tricistronic rRNA transcript (SSU-rRNA, 5.8S rRNA, LSU-rRNA)"/>
    <property type="evidence" value="ECO:0007669"/>
    <property type="project" value="TreeGrafter"/>
</dbReference>
<feature type="region of interest" description="Disordered" evidence="10">
    <location>
        <begin position="468"/>
        <end position="493"/>
    </location>
</feature>
<dbReference type="OrthoDB" id="47732at2759"/>
<feature type="compositionally biased region" description="Basic and acidic residues" evidence="10">
    <location>
        <begin position="183"/>
        <end position="205"/>
    </location>
</feature>
<comment type="caution">
    <text evidence="11">The sequence shown here is derived from an EMBL/GenBank/DDBJ whole genome shotgun (WGS) entry which is preliminary data.</text>
</comment>
<keyword evidence="7 9" id="KW-0175">Coiled coil</keyword>
<evidence type="ECO:0000256" key="2">
    <source>
        <dbReference type="ARBA" id="ARBA00004604"/>
    </source>
</evidence>
<dbReference type="EMBL" id="RIBY02000602">
    <property type="protein sequence ID" value="KAH9839666.1"/>
    <property type="molecule type" value="Genomic_DNA"/>
</dbReference>
<name>A0A9W7SY22_9PEZI</name>
<gene>
    <name evidence="11" type="ORF">Tdes44962_MAKER08009</name>
</gene>
<evidence type="ECO:0000256" key="6">
    <source>
        <dbReference type="ARBA" id="ARBA00022552"/>
    </source>
</evidence>
<evidence type="ECO:0000256" key="7">
    <source>
        <dbReference type="ARBA" id="ARBA00023054"/>
    </source>
</evidence>
<evidence type="ECO:0000256" key="4">
    <source>
        <dbReference type="ARBA" id="ARBA00018689"/>
    </source>
</evidence>
<feature type="compositionally biased region" description="Basic and acidic residues" evidence="10">
    <location>
        <begin position="481"/>
        <end position="491"/>
    </location>
</feature>
<dbReference type="GO" id="GO:0005730">
    <property type="term" value="C:nucleolus"/>
    <property type="evidence" value="ECO:0007669"/>
    <property type="project" value="UniProtKB-SubCell"/>
</dbReference>